<name>A0ABP0E9U8_9ASCO</name>
<feature type="domain" description="V-SNARE coiled-coil homology" evidence="4">
    <location>
        <begin position="199"/>
        <end position="259"/>
    </location>
</feature>
<keyword evidence="6" id="KW-1185">Reference proteome</keyword>
<reference evidence="5 6" key="1">
    <citation type="submission" date="2024-01" db="EMBL/GenBank/DDBJ databases">
        <authorList>
            <consortium name="Genoscope - CEA"/>
            <person name="William W."/>
        </authorList>
    </citation>
    <scope>NUCLEOTIDE SEQUENCE [LARGE SCALE GENOMIC DNA]</scope>
    <source>
        <strain evidence="5 6">29B2s-10</strain>
    </source>
</reference>
<keyword evidence="3" id="KW-0812">Transmembrane</keyword>
<dbReference type="InterPro" id="IPR001388">
    <property type="entry name" value="Synaptobrevin-like"/>
</dbReference>
<keyword evidence="1" id="KW-0653">Protein transport</keyword>
<organism evidence="5 6">
    <name type="scientific">[Candida] anglica</name>
    <dbReference type="NCBI Taxonomy" id="148631"/>
    <lineage>
        <taxon>Eukaryota</taxon>
        <taxon>Fungi</taxon>
        <taxon>Dikarya</taxon>
        <taxon>Ascomycota</taxon>
        <taxon>Saccharomycotina</taxon>
        <taxon>Pichiomycetes</taxon>
        <taxon>Debaryomycetaceae</taxon>
        <taxon>Kurtzmaniella</taxon>
    </lineage>
</organism>
<keyword evidence="2" id="KW-0175">Coiled coil</keyword>
<gene>
    <name evidence="5" type="ORF">CAAN4_B01156</name>
</gene>
<dbReference type="PANTHER" id="PTHR21136">
    <property type="entry name" value="SNARE PROTEINS"/>
    <property type="match status" value="1"/>
</dbReference>
<evidence type="ECO:0000256" key="1">
    <source>
        <dbReference type="ARBA" id="ARBA00022927"/>
    </source>
</evidence>
<feature type="transmembrane region" description="Helical" evidence="3">
    <location>
        <begin position="261"/>
        <end position="279"/>
    </location>
</feature>
<keyword evidence="1" id="KW-0813">Transport</keyword>
<dbReference type="EMBL" id="OZ004254">
    <property type="protein sequence ID" value="CAK7895616.1"/>
    <property type="molecule type" value="Genomic_DNA"/>
</dbReference>
<proteinExistence type="predicted"/>
<dbReference type="SUPFAM" id="SSF58038">
    <property type="entry name" value="SNARE fusion complex"/>
    <property type="match status" value="1"/>
</dbReference>
<evidence type="ECO:0000256" key="2">
    <source>
        <dbReference type="PROSITE-ProRule" id="PRU00290"/>
    </source>
</evidence>
<evidence type="ECO:0000256" key="3">
    <source>
        <dbReference type="SAM" id="Phobius"/>
    </source>
</evidence>
<dbReference type="Proteomes" id="UP001497600">
    <property type="component" value="Chromosome B"/>
</dbReference>
<evidence type="ECO:0000313" key="6">
    <source>
        <dbReference type="Proteomes" id="UP001497600"/>
    </source>
</evidence>
<protein>
    <recommendedName>
        <fullName evidence="4">V-SNARE coiled-coil homology domain-containing protein</fullName>
    </recommendedName>
</protein>
<sequence length="293" mass="32761">MPNSNTELNKHLIYTTLTLNSTTLYTYENFSLIQKVNNLNCSEILSQELGLINVSKTLVGSMSVSTSPSVTNSSLLLYFMKKTMVNQDGSSDLLTVVALASVNVNKMLALSVLKKIMDKYISFKHDIEKEASTTPGGSSSDQIKAKLGKFKPYMSQIIKFEEMNYDANNSAYRYGAINSEGHDEESDTLFDAQVINPNQLLLASEEVEDVRQLMLDNINKIMNRGDKISSLVDQTDRLNNSSSVFTKKAQLIKRKMWVSKIKFTLIVGTSVAFLLYLLVGSQCGFPFFNHCIH</sequence>
<dbReference type="PANTHER" id="PTHR21136:SF168">
    <property type="entry name" value="VESICLE-ASSOCIATED MEMBRANE PROTEIN 9"/>
    <property type="match status" value="1"/>
</dbReference>
<dbReference type="PROSITE" id="PS50892">
    <property type="entry name" value="V_SNARE"/>
    <property type="match status" value="1"/>
</dbReference>
<evidence type="ECO:0000259" key="4">
    <source>
        <dbReference type="PROSITE" id="PS50892"/>
    </source>
</evidence>
<accession>A0ABP0E9U8</accession>
<dbReference type="CDD" id="cd15843">
    <property type="entry name" value="R-SNARE"/>
    <property type="match status" value="1"/>
</dbReference>
<keyword evidence="3" id="KW-1133">Transmembrane helix</keyword>
<dbReference type="InterPro" id="IPR051097">
    <property type="entry name" value="Synaptobrevin-like_transport"/>
</dbReference>
<dbReference type="Pfam" id="PF00957">
    <property type="entry name" value="Synaptobrevin"/>
    <property type="match status" value="1"/>
</dbReference>
<keyword evidence="3" id="KW-0472">Membrane</keyword>
<dbReference type="InterPro" id="IPR042855">
    <property type="entry name" value="V_SNARE_CC"/>
</dbReference>
<dbReference type="PRINTS" id="PR00219">
    <property type="entry name" value="SYNAPTOBREVN"/>
</dbReference>
<evidence type="ECO:0000313" key="5">
    <source>
        <dbReference type="EMBL" id="CAK7895616.1"/>
    </source>
</evidence>
<dbReference type="Gene3D" id="1.20.5.110">
    <property type="match status" value="1"/>
</dbReference>